<dbReference type="Gene3D" id="1.25.40.10">
    <property type="entry name" value="Tetratricopeptide repeat domain"/>
    <property type="match status" value="3"/>
</dbReference>
<dbReference type="Proteomes" id="UP001159364">
    <property type="component" value="Linkage Group LG02"/>
</dbReference>
<evidence type="ECO:0000313" key="5">
    <source>
        <dbReference type="Proteomes" id="UP001159364"/>
    </source>
</evidence>
<dbReference type="EMBL" id="JAIWQS010000002">
    <property type="protein sequence ID" value="KAJ8773037.1"/>
    <property type="molecule type" value="Genomic_DNA"/>
</dbReference>
<feature type="repeat" description="PPR" evidence="2">
    <location>
        <begin position="117"/>
        <end position="151"/>
    </location>
</feature>
<evidence type="ECO:0000256" key="2">
    <source>
        <dbReference type="PROSITE-ProRule" id="PRU00708"/>
    </source>
</evidence>
<evidence type="ECO:0000256" key="3">
    <source>
        <dbReference type="SAM" id="MobiDB-lite"/>
    </source>
</evidence>
<protein>
    <recommendedName>
        <fullName evidence="6">Pentatricopeptide repeat-containing protein</fullName>
    </recommendedName>
</protein>
<keyword evidence="1" id="KW-0677">Repeat</keyword>
<feature type="repeat" description="PPR" evidence="2">
    <location>
        <begin position="188"/>
        <end position="222"/>
    </location>
</feature>
<dbReference type="Pfam" id="PF01535">
    <property type="entry name" value="PPR"/>
    <property type="match status" value="2"/>
</dbReference>
<evidence type="ECO:0008006" key="6">
    <source>
        <dbReference type="Google" id="ProtNLM"/>
    </source>
</evidence>
<dbReference type="PANTHER" id="PTHR47928">
    <property type="entry name" value="REPEAT-CONTAINING PROTEIN, PUTATIVE-RELATED"/>
    <property type="match status" value="1"/>
</dbReference>
<feature type="compositionally biased region" description="Polar residues" evidence="3">
    <location>
        <begin position="23"/>
        <end position="41"/>
    </location>
</feature>
<sequence>MVACLPPCKCNPPRAAVHPPSINRRNSLNTYPPPSSSTTRQHPQEPLILLHLGNCSNFNHLKTIHARIIRSSFFFTPPHHLRYHFLLRKLLYLSFSFLRFQYASRIFLYHVHFLSVDTFTWNLMIRSYNTHGYPFESLLLFNLIVSRGFPPPDKFTFPFVIKACCSEPCISKGKEVHALAIKTGHSNDTFLYNVLMHFYFKSGDVVSARQVFDKMPVRSVVSWTTFVAGLVASGLLDDAQTAFDQMPTRNVVSWTAMIDGYVRHKRPQEAFELFSRMQFDKVRPNELTLVTLLRASIQLGSLSLGSWIHDYALKNGFRLGPFFGTALVDMYSKCGSLSDAKQVFDNMVTKNVATWNAMITSLGVHGYGNEALALFERMEEGNVRPDAITFVGVLCACAQMNDVNLANAYFKHMIEHYNIKPIWEHYTCLLELYNRNMSNEVHQSVNAILTNET</sequence>
<comment type="caution">
    <text evidence="4">The sequence shown here is derived from an EMBL/GenBank/DDBJ whole genome shotgun (WGS) entry which is preliminary data.</text>
</comment>
<dbReference type="InterPro" id="IPR002885">
    <property type="entry name" value="PPR_rpt"/>
</dbReference>
<dbReference type="Pfam" id="PF13041">
    <property type="entry name" value="PPR_2"/>
    <property type="match status" value="2"/>
</dbReference>
<dbReference type="InterPro" id="IPR011990">
    <property type="entry name" value="TPR-like_helical_dom_sf"/>
</dbReference>
<keyword evidence="5" id="KW-1185">Reference proteome</keyword>
<feature type="region of interest" description="Disordered" evidence="3">
    <location>
        <begin position="19"/>
        <end position="41"/>
    </location>
</feature>
<evidence type="ECO:0000313" key="4">
    <source>
        <dbReference type="EMBL" id="KAJ8773037.1"/>
    </source>
</evidence>
<accession>A0AAV8U176</accession>
<dbReference type="AlphaFoldDB" id="A0AAV8U176"/>
<feature type="repeat" description="PPR" evidence="2">
    <location>
        <begin position="250"/>
        <end position="284"/>
    </location>
</feature>
<name>A0AAV8U176_9ROSI</name>
<gene>
    <name evidence="4" type="ORF">K2173_028214</name>
</gene>
<dbReference type="GO" id="GO:0099402">
    <property type="term" value="P:plant organ development"/>
    <property type="evidence" value="ECO:0007669"/>
    <property type="project" value="UniProtKB-ARBA"/>
</dbReference>
<dbReference type="FunFam" id="1.25.40.10:FF:000348">
    <property type="entry name" value="Pentatricopeptide repeat-containing protein chloroplastic"/>
    <property type="match status" value="1"/>
</dbReference>
<proteinExistence type="predicted"/>
<dbReference type="NCBIfam" id="TIGR00756">
    <property type="entry name" value="PPR"/>
    <property type="match status" value="4"/>
</dbReference>
<reference evidence="4 5" key="1">
    <citation type="submission" date="2021-09" db="EMBL/GenBank/DDBJ databases">
        <title>Genomic insights and catalytic innovation underlie evolution of tropane alkaloids biosynthesis.</title>
        <authorList>
            <person name="Wang Y.-J."/>
            <person name="Tian T."/>
            <person name="Huang J.-P."/>
            <person name="Huang S.-X."/>
        </authorList>
    </citation>
    <scope>NUCLEOTIDE SEQUENCE [LARGE SCALE GENOMIC DNA]</scope>
    <source>
        <strain evidence="4">KIB-2018</strain>
        <tissue evidence="4">Leaf</tissue>
    </source>
</reference>
<evidence type="ECO:0000256" key="1">
    <source>
        <dbReference type="ARBA" id="ARBA00022737"/>
    </source>
</evidence>
<feature type="repeat" description="PPR" evidence="2">
    <location>
        <begin position="351"/>
        <end position="385"/>
    </location>
</feature>
<organism evidence="4 5">
    <name type="scientific">Erythroxylum novogranatense</name>
    <dbReference type="NCBI Taxonomy" id="1862640"/>
    <lineage>
        <taxon>Eukaryota</taxon>
        <taxon>Viridiplantae</taxon>
        <taxon>Streptophyta</taxon>
        <taxon>Embryophyta</taxon>
        <taxon>Tracheophyta</taxon>
        <taxon>Spermatophyta</taxon>
        <taxon>Magnoliopsida</taxon>
        <taxon>eudicotyledons</taxon>
        <taxon>Gunneridae</taxon>
        <taxon>Pentapetalae</taxon>
        <taxon>rosids</taxon>
        <taxon>fabids</taxon>
        <taxon>Malpighiales</taxon>
        <taxon>Erythroxylaceae</taxon>
        <taxon>Erythroxylum</taxon>
    </lineage>
</organism>
<dbReference type="PROSITE" id="PS51375">
    <property type="entry name" value="PPR"/>
    <property type="match status" value="4"/>
</dbReference>
<dbReference type="InterPro" id="IPR050421">
    <property type="entry name" value="PPR"/>
</dbReference>
<dbReference type="FunFam" id="1.25.40.10:FF:000158">
    <property type="entry name" value="pentatricopeptide repeat-containing protein At2g33680"/>
    <property type="match status" value="1"/>
</dbReference>
<dbReference type="PANTHER" id="PTHR47928:SF151">
    <property type="entry name" value="OS03G0168550 PROTEIN"/>
    <property type="match status" value="1"/>
</dbReference>